<sequence length="127" mass="14628">MKLTCYLTIAIILLLYTSTDAYTWTISMSCGNNLEMKIEHANDRGHRIIQWDANRIHSNSKVCSQDQAICVKDVYVSRDECQRVSFKFKVQYNSRWSTDNNVEIAGVKSLLTSNVISDIHPFEPTFM</sequence>
<feature type="chain" id="PRO_5008889799" evidence="1">
    <location>
        <begin position="22"/>
        <end position="127"/>
    </location>
</feature>
<dbReference type="InParanoid" id="A0A1C7NMY8"/>
<dbReference type="AlphaFoldDB" id="A0A1C7NMY8"/>
<dbReference type="OrthoDB" id="2298246at2759"/>
<keyword evidence="3" id="KW-1185">Reference proteome</keyword>
<evidence type="ECO:0000256" key="1">
    <source>
        <dbReference type="SAM" id="SignalP"/>
    </source>
</evidence>
<dbReference type="EMBL" id="LUGH01000052">
    <property type="protein sequence ID" value="OBZ90378.1"/>
    <property type="molecule type" value="Genomic_DNA"/>
</dbReference>
<protein>
    <submittedName>
        <fullName evidence="2">Uncharacterized protein</fullName>
    </submittedName>
</protein>
<accession>A0A1C7NMY8</accession>
<organism evidence="2 3">
    <name type="scientific">Choanephora cucurbitarum</name>
    <dbReference type="NCBI Taxonomy" id="101091"/>
    <lineage>
        <taxon>Eukaryota</taxon>
        <taxon>Fungi</taxon>
        <taxon>Fungi incertae sedis</taxon>
        <taxon>Mucoromycota</taxon>
        <taxon>Mucoromycotina</taxon>
        <taxon>Mucoromycetes</taxon>
        <taxon>Mucorales</taxon>
        <taxon>Mucorineae</taxon>
        <taxon>Choanephoraceae</taxon>
        <taxon>Choanephoroideae</taxon>
        <taxon>Choanephora</taxon>
    </lineage>
</organism>
<name>A0A1C7NMY8_9FUNG</name>
<dbReference type="Proteomes" id="UP000093000">
    <property type="component" value="Unassembled WGS sequence"/>
</dbReference>
<evidence type="ECO:0000313" key="3">
    <source>
        <dbReference type="Proteomes" id="UP000093000"/>
    </source>
</evidence>
<proteinExistence type="predicted"/>
<feature type="signal peptide" evidence="1">
    <location>
        <begin position="1"/>
        <end position="21"/>
    </location>
</feature>
<reference evidence="2 3" key="1">
    <citation type="submission" date="2016-03" db="EMBL/GenBank/DDBJ databases">
        <title>Choanephora cucurbitarum.</title>
        <authorList>
            <person name="Min B."/>
            <person name="Park H."/>
            <person name="Park J.-H."/>
            <person name="Shin H.-D."/>
            <person name="Choi I.-G."/>
        </authorList>
    </citation>
    <scope>NUCLEOTIDE SEQUENCE [LARGE SCALE GENOMIC DNA]</scope>
    <source>
        <strain evidence="2 3">KUS-F28377</strain>
    </source>
</reference>
<evidence type="ECO:0000313" key="2">
    <source>
        <dbReference type="EMBL" id="OBZ90378.1"/>
    </source>
</evidence>
<comment type="caution">
    <text evidence="2">The sequence shown here is derived from an EMBL/GenBank/DDBJ whole genome shotgun (WGS) entry which is preliminary data.</text>
</comment>
<keyword evidence="1" id="KW-0732">Signal</keyword>
<gene>
    <name evidence="2" type="ORF">A0J61_01572</name>
</gene>